<reference evidence="5 6" key="1">
    <citation type="submission" date="2023-06" db="EMBL/GenBank/DDBJ databases">
        <title>Actinomycetospora Odt1-22.</title>
        <authorList>
            <person name="Supong K."/>
        </authorList>
    </citation>
    <scope>NUCLEOTIDE SEQUENCE [LARGE SCALE GENOMIC DNA]</scope>
    <source>
        <strain evidence="5 6">Odt1-22</strain>
    </source>
</reference>
<keyword evidence="6" id="KW-1185">Reference proteome</keyword>
<dbReference type="RefSeq" id="WP_286054718.1">
    <property type="nucleotide sequence ID" value="NZ_JASVWF010000004.1"/>
</dbReference>
<evidence type="ECO:0000256" key="1">
    <source>
        <dbReference type="ARBA" id="ARBA00023015"/>
    </source>
</evidence>
<dbReference type="EMBL" id="JASVWF010000004">
    <property type="protein sequence ID" value="MDL5158199.1"/>
    <property type="molecule type" value="Genomic_DNA"/>
</dbReference>
<protein>
    <submittedName>
        <fullName evidence="5">GAF and ANTAR domain-containing protein</fullName>
    </submittedName>
</protein>
<gene>
    <name evidence="5" type="ORF">QRT03_19695</name>
</gene>
<dbReference type="Proteomes" id="UP001231924">
    <property type="component" value="Unassembled WGS sequence"/>
</dbReference>
<dbReference type="InterPro" id="IPR005561">
    <property type="entry name" value="ANTAR"/>
</dbReference>
<dbReference type="Pfam" id="PF03861">
    <property type="entry name" value="ANTAR"/>
    <property type="match status" value="1"/>
</dbReference>
<feature type="domain" description="ANTAR" evidence="4">
    <location>
        <begin position="215"/>
        <end position="276"/>
    </location>
</feature>
<dbReference type="Gene3D" id="1.10.10.10">
    <property type="entry name" value="Winged helix-like DNA-binding domain superfamily/Winged helix DNA-binding domain"/>
    <property type="match status" value="1"/>
</dbReference>
<name>A0ABT7MC17_9PSEU</name>
<dbReference type="SUPFAM" id="SSF52172">
    <property type="entry name" value="CheY-like"/>
    <property type="match status" value="1"/>
</dbReference>
<sequence length="282" mass="30326">MATEQEWQAARQRFVREAGGGAGVVDGVVDGRVDGRIDAASDQAPGPLQDQFFALARDLFSVPADAGVVGVLERVVRRAHELVPNAAMVSVTLRESDGRYRTPVETDPTATEADHIQYETGEGPCIEATGSSSSGMTSSRDLAHDPRYPRFGPRVARLGMHAVIAAGMFPEGDPPRLGALNFYFRSAEHLADVDQDVLLLLAAHGSVALQAARDVAASRLETAQLTEALRSRDVIGQAKGILMERRGVDADEAFDILRRASQDLNVKIRDVATTIASRRAEL</sequence>
<feature type="compositionally biased region" description="Low complexity" evidence="3">
    <location>
        <begin position="129"/>
        <end position="139"/>
    </location>
</feature>
<dbReference type="SMART" id="SM01012">
    <property type="entry name" value="ANTAR"/>
    <property type="match status" value="1"/>
</dbReference>
<dbReference type="InterPro" id="IPR036388">
    <property type="entry name" value="WH-like_DNA-bd_sf"/>
</dbReference>
<keyword evidence="2" id="KW-0804">Transcription</keyword>
<dbReference type="PIRSF" id="PIRSF036625">
    <property type="entry name" value="GAF_ANTAR"/>
    <property type="match status" value="1"/>
</dbReference>
<dbReference type="SUPFAM" id="SSF55781">
    <property type="entry name" value="GAF domain-like"/>
    <property type="match status" value="1"/>
</dbReference>
<evidence type="ECO:0000256" key="3">
    <source>
        <dbReference type="SAM" id="MobiDB-lite"/>
    </source>
</evidence>
<evidence type="ECO:0000256" key="2">
    <source>
        <dbReference type="ARBA" id="ARBA00023163"/>
    </source>
</evidence>
<accession>A0ABT7MC17</accession>
<organism evidence="5 6">
    <name type="scientific">Actinomycetospora termitidis</name>
    <dbReference type="NCBI Taxonomy" id="3053470"/>
    <lineage>
        <taxon>Bacteria</taxon>
        <taxon>Bacillati</taxon>
        <taxon>Actinomycetota</taxon>
        <taxon>Actinomycetes</taxon>
        <taxon>Pseudonocardiales</taxon>
        <taxon>Pseudonocardiaceae</taxon>
        <taxon>Actinomycetospora</taxon>
    </lineage>
</organism>
<evidence type="ECO:0000313" key="5">
    <source>
        <dbReference type="EMBL" id="MDL5158199.1"/>
    </source>
</evidence>
<feature type="region of interest" description="Disordered" evidence="3">
    <location>
        <begin position="124"/>
        <end position="146"/>
    </location>
</feature>
<dbReference type="PROSITE" id="PS50921">
    <property type="entry name" value="ANTAR"/>
    <property type="match status" value="1"/>
</dbReference>
<dbReference type="Gene3D" id="3.30.450.40">
    <property type="match status" value="1"/>
</dbReference>
<evidence type="ECO:0000313" key="6">
    <source>
        <dbReference type="Proteomes" id="UP001231924"/>
    </source>
</evidence>
<keyword evidence="1" id="KW-0805">Transcription regulation</keyword>
<dbReference type="InterPro" id="IPR029016">
    <property type="entry name" value="GAF-like_dom_sf"/>
</dbReference>
<dbReference type="InterPro" id="IPR011006">
    <property type="entry name" value="CheY-like_superfamily"/>
</dbReference>
<proteinExistence type="predicted"/>
<evidence type="ECO:0000259" key="4">
    <source>
        <dbReference type="PROSITE" id="PS50921"/>
    </source>
</evidence>
<dbReference type="InterPro" id="IPR012074">
    <property type="entry name" value="GAF_ANTAR"/>
</dbReference>
<comment type="caution">
    <text evidence="5">The sequence shown here is derived from an EMBL/GenBank/DDBJ whole genome shotgun (WGS) entry which is preliminary data.</text>
</comment>